<dbReference type="RefSeq" id="WP_311607314.1">
    <property type="nucleotide sequence ID" value="NZ_JAVRFI010000001.1"/>
</dbReference>
<keyword evidence="1" id="KW-1133">Transmembrane helix</keyword>
<evidence type="ECO:0000313" key="3">
    <source>
        <dbReference type="Proteomes" id="UP001180531"/>
    </source>
</evidence>
<keyword evidence="1" id="KW-0812">Transmembrane</keyword>
<feature type="transmembrane region" description="Helical" evidence="1">
    <location>
        <begin position="12"/>
        <end position="32"/>
    </location>
</feature>
<organism evidence="2 3">
    <name type="scientific">Streptomyces hesseae</name>
    <dbReference type="NCBI Taxonomy" id="3075519"/>
    <lineage>
        <taxon>Bacteria</taxon>
        <taxon>Bacillati</taxon>
        <taxon>Actinomycetota</taxon>
        <taxon>Actinomycetes</taxon>
        <taxon>Kitasatosporales</taxon>
        <taxon>Streptomycetaceae</taxon>
        <taxon>Streptomyces</taxon>
    </lineage>
</organism>
<gene>
    <name evidence="2" type="ORF">RM609_01890</name>
</gene>
<evidence type="ECO:0000313" key="2">
    <source>
        <dbReference type="EMBL" id="MDT0447855.1"/>
    </source>
</evidence>
<proteinExistence type="predicted"/>
<name>A0ABU2SJA0_9ACTN</name>
<evidence type="ECO:0000256" key="1">
    <source>
        <dbReference type="SAM" id="Phobius"/>
    </source>
</evidence>
<feature type="transmembrane region" description="Helical" evidence="1">
    <location>
        <begin position="38"/>
        <end position="55"/>
    </location>
</feature>
<dbReference type="Proteomes" id="UP001180531">
    <property type="component" value="Unassembled WGS sequence"/>
</dbReference>
<protein>
    <submittedName>
        <fullName evidence="2">Uncharacterized protein</fullName>
    </submittedName>
</protein>
<accession>A0ABU2SJA0</accession>
<comment type="caution">
    <text evidence="2">The sequence shown here is derived from an EMBL/GenBank/DDBJ whole genome shotgun (WGS) entry which is preliminary data.</text>
</comment>
<reference evidence="2" key="1">
    <citation type="submission" date="2024-05" db="EMBL/GenBank/DDBJ databases">
        <title>30 novel species of actinomycetes from the DSMZ collection.</title>
        <authorList>
            <person name="Nouioui I."/>
        </authorList>
    </citation>
    <scope>NUCLEOTIDE SEQUENCE</scope>
    <source>
        <strain evidence="2">DSM 40473</strain>
    </source>
</reference>
<keyword evidence="1" id="KW-0472">Membrane</keyword>
<dbReference type="EMBL" id="JAVRFI010000001">
    <property type="protein sequence ID" value="MDT0447855.1"/>
    <property type="molecule type" value="Genomic_DNA"/>
</dbReference>
<sequence>MSHRRTRIRLALIATFPTVLTVPVLVLLAAYGAVPGEVLQAVPVALAVYAVVHFMRSGPAYRD</sequence>
<keyword evidence="3" id="KW-1185">Reference proteome</keyword>